<comment type="caution">
    <text evidence="5">The sequence shown here is derived from an EMBL/GenBank/DDBJ whole genome shotgun (WGS) entry which is preliminary data.</text>
</comment>
<dbReference type="RefSeq" id="WP_323983268.1">
    <property type="nucleotide sequence ID" value="NZ_JAYKBW010000007.1"/>
</dbReference>
<dbReference type="Pfam" id="PF13102">
    <property type="entry name" value="Phage_int_SAM_5"/>
    <property type="match status" value="1"/>
</dbReference>
<evidence type="ECO:0000259" key="4">
    <source>
        <dbReference type="PROSITE" id="PS51898"/>
    </source>
</evidence>
<dbReference type="PANTHER" id="PTHR30349">
    <property type="entry name" value="PHAGE INTEGRASE-RELATED"/>
    <property type="match status" value="1"/>
</dbReference>
<reference evidence="5 6" key="1">
    <citation type="submission" date="2023-12" db="EMBL/GenBank/DDBJ databases">
        <title>Genomic sequences of Capnocytophaga and Parvimonas strains.</title>
        <authorList>
            <person name="Watt R.M."/>
            <person name="Wang M."/>
            <person name="Yang T."/>
            <person name="Tong W.M."/>
        </authorList>
    </citation>
    <scope>NUCLEOTIDE SEQUENCE [LARGE SCALE GENOMIC DNA]</scope>
    <source>
        <strain evidence="5 6">CCUG 13096</strain>
    </source>
</reference>
<comment type="similarity">
    <text evidence="1">Belongs to the 'phage' integrase family.</text>
</comment>
<dbReference type="InterPro" id="IPR035386">
    <property type="entry name" value="Arm-DNA-bind_5"/>
</dbReference>
<dbReference type="Gene3D" id="1.10.443.10">
    <property type="entry name" value="Intergrase catalytic core"/>
    <property type="match status" value="1"/>
</dbReference>
<dbReference type="InterPro" id="IPR011010">
    <property type="entry name" value="DNA_brk_join_enz"/>
</dbReference>
<evidence type="ECO:0000256" key="1">
    <source>
        <dbReference type="ARBA" id="ARBA00008857"/>
    </source>
</evidence>
<accession>A0ABU5Z7P3</accession>
<keyword evidence="3" id="KW-0233">DNA recombination</keyword>
<organism evidence="5 6">
    <name type="scientific">Capnocytophaga gingivalis</name>
    <dbReference type="NCBI Taxonomy" id="1017"/>
    <lineage>
        <taxon>Bacteria</taxon>
        <taxon>Pseudomonadati</taxon>
        <taxon>Bacteroidota</taxon>
        <taxon>Flavobacteriia</taxon>
        <taxon>Flavobacteriales</taxon>
        <taxon>Flavobacteriaceae</taxon>
        <taxon>Capnocytophaga</taxon>
    </lineage>
</organism>
<keyword evidence="2" id="KW-0238">DNA-binding</keyword>
<dbReference type="Pfam" id="PF17293">
    <property type="entry name" value="Arm-DNA-bind_5"/>
    <property type="match status" value="1"/>
</dbReference>
<dbReference type="CDD" id="cd01185">
    <property type="entry name" value="INTN1_C_like"/>
    <property type="match status" value="1"/>
</dbReference>
<dbReference type="PROSITE" id="PS51898">
    <property type="entry name" value="TYR_RECOMBINASE"/>
    <property type="match status" value="1"/>
</dbReference>
<evidence type="ECO:0000313" key="6">
    <source>
        <dbReference type="Proteomes" id="UP001311730"/>
    </source>
</evidence>
<sequence>MYFQFQLREYKKKDETQAIRLRFFTSSKDVQYLDTGVSVLKSQWNEKKQAIKKHPLEEQLNASLNALANEVKMVYYKNEGISAKRLLQIYKNIKKYDSSSLLNFYQSIVDEIKIKGAIRTAKTQQHYLDKLCKFASFLSFSDISPLWAKDYEKWLISRGNKPNTIASNFKCLNAILNKAVKMGLIEKNPLKGYEIKTVNTKKEVLSIEDINLLENYEIAPHFKGMELARDIFLFSFYMAGMRFSDVCKLKWENVTDTEVVYTMSKSERRAGSTRHIPITPKVKQILDRYKANKIFVFPILDKCNPNDVEEIEYTMYIANNRLNRSIRILAQHAGITKRVSMHIAKHSFANYAVKNNVNLFHISKLLGHTKLATTEHYLRDFFQKEQTDVMNNLFGQ</sequence>
<gene>
    <name evidence="5" type="ORF">VJJ08_06730</name>
</gene>
<protein>
    <submittedName>
        <fullName evidence="5">Site-specific integrase</fullName>
    </submittedName>
</protein>
<dbReference type="InterPro" id="IPR025269">
    <property type="entry name" value="SAM-like_dom"/>
</dbReference>
<dbReference type="InterPro" id="IPR002104">
    <property type="entry name" value="Integrase_catalytic"/>
</dbReference>
<dbReference type="SUPFAM" id="SSF56349">
    <property type="entry name" value="DNA breaking-rejoining enzymes"/>
    <property type="match status" value="1"/>
</dbReference>
<evidence type="ECO:0000256" key="2">
    <source>
        <dbReference type="ARBA" id="ARBA00023125"/>
    </source>
</evidence>
<dbReference type="Proteomes" id="UP001311730">
    <property type="component" value="Unassembled WGS sequence"/>
</dbReference>
<dbReference type="InterPro" id="IPR050090">
    <property type="entry name" value="Tyrosine_recombinase_XerCD"/>
</dbReference>
<dbReference type="InterPro" id="IPR013762">
    <property type="entry name" value="Integrase-like_cat_sf"/>
</dbReference>
<keyword evidence="6" id="KW-1185">Reference proteome</keyword>
<name>A0ABU5Z7P3_9FLAO</name>
<dbReference type="PANTHER" id="PTHR30349:SF64">
    <property type="entry name" value="PROPHAGE INTEGRASE INTD-RELATED"/>
    <property type="match status" value="1"/>
</dbReference>
<dbReference type="EMBL" id="JAYKBW010000007">
    <property type="protein sequence ID" value="MEB3074988.1"/>
    <property type="molecule type" value="Genomic_DNA"/>
</dbReference>
<proteinExistence type="inferred from homology"/>
<dbReference type="InterPro" id="IPR010998">
    <property type="entry name" value="Integrase_recombinase_N"/>
</dbReference>
<evidence type="ECO:0000256" key="3">
    <source>
        <dbReference type="ARBA" id="ARBA00023172"/>
    </source>
</evidence>
<feature type="domain" description="Tyr recombinase" evidence="4">
    <location>
        <begin position="200"/>
        <end position="391"/>
    </location>
</feature>
<evidence type="ECO:0000313" key="5">
    <source>
        <dbReference type="EMBL" id="MEB3074988.1"/>
    </source>
</evidence>
<dbReference type="Gene3D" id="1.10.150.130">
    <property type="match status" value="1"/>
</dbReference>
<dbReference type="Pfam" id="PF00589">
    <property type="entry name" value="Phage_integrase"/>
    <property type="match status" value="1"/>
</dbReference>